<organism evidence="1 2">
    <name type="scientific">Alteromonas halophila</name>
    <dbReference type="NCBI Taxonomy" id="516698"/>
    <lineage>
        <taxon>Bacteria</taxon>
        <taxon>Pseudomonadati</taxon>
        <taxon>Pseudomonadota</taxon>
        <taxon>Gammaproteobacteria</taxon>
        <taxon>Alteromonadales</taxon>
        <taxon>Alteromonadaceae</taxon>
        <taxon>Alteromonas/Salinimonas group</taxon>
        <taxon>Alteromonas</taxon>
    </lineage>
</organism>
<proteinExistence type="predicted"/>
<keyword evidence="2" id="KW-1185">Reference proteome</keyword>
<gene>
    <name evidence="1" type="ORF">GCM10007391_27450</name>
</gene>
<dbReference type="AlphaFoldDB" id="A0A918JR44"/>
<sequence length="254" mass="28622">MLSLFARVGISPSMSTNDASQRLHILERRRQIREMQKIDNLQAILNIALNVSVGDKEADNVDPDWFFSFCSLAENIHSPAMQELWGKIFAVEVSHPGSFSRRSLQTLESLTHRDAVIFSRAVSIASRRAGDSVPRVLVGYHVRKGLLSLIRRPVPEQLNISSFGLSYPDLLALQDMKLLYASEIESGEFAEGHHTQWRCGPETFELTSRRAGVALVYYKFTSVGAELFRLVGRQDNQAYMAALRQILGRVFIVQ</sequence>
<protein>
    <submittedName>
        <fullName evidence="1">TIGR03899 family protein</fullName>
    </submittedName>
</protein>
<dbReference type="EMBL" id="BMXP01000008">
    <property type="protein sequence ID" value="GGW91708.1"/>
    <property type="molecule type" value="Genomic_DNA"/>
</dbReference>
<reference evidence="1" key="1">
    <citation type="journal article" date="2014" name="Int. J. Syst. Evol. Microbiol.">
        <title>Complete genome sequence of Corynebacterium casei LMG S-19264T (=DSM 44701T), isolated from a smear-ripened cheese.</title>
        <authorList>
            <consortium name="US DOE Joint Genome Institute (JGI-PGF)"/>
            <person name="Walter F."/>
            <person name="Albersmeier A."/>
            <person name="Kalinowski J."/>
            <person name="Ruckert C."/>
        </authorList>
    </citation>
    <scope>NUCLEOTIDE SEQUENCE</scope>
    <source>
        <strain evidence="1">KCTC 22164</strain>
    </source>
</reference>
<dbReference type="Pfam" id="PF10987">
    <property type="entry name" value="DUF2806"/>
    <property type="match status" value="1"/>
</dbReference>
<dbReference type="NCBIfam" id="TIGR03899">
    <property type="entry name" value="TIGR03899 family protein"/>
    <property type="match status" value="1"/>
</dbReference>
<comment type="caution">
    <text evidence="1">The sequence shown here is derived from an EMBL/GenBank/DDBJ whole genome shotgun (WGS) entry which is preliminary data.</text>
</comment>
<reference evidence="1" key="2">
    <citation type="submission" date="2020-09" db="EMBL/GenBank/DDBJ databases">
        <authorList>
            <person name="Sun Q."/>
            <person name="Kim S."/>
        </authorList>
    </citation>
    <scope>NUCLEOTIDE SEQUENCE</scope>
    <source>
        <strain evidence="1">KCTC 22164</strain>
    </source>
</reference>
<dbReference type="InterPro" id="IPR021254">
    <property type="entry name" value="DUF2806"/>
</dbReference>
<name>A0A918JR44_9ALTE</name>
<accession>A0A918JR44</accession>
<evidence type="ECO:0000313" key="1">
    <source>
        <dbReference type="EMBL" id="GGW91708.1"/>
    </source>
</evidence>
<dbReference type="Proteomes" id="UP000631300">
    <property type="component" value="Unassembled WGS sequence"/>
</dbReference>
<evidence type="ECO:0000313" key="2">
    <source>
        <dbReference type="Proteomes" id="UP000631300"/>
    </source>
</evidence>